<evidence type="ECO:0000313" key="1">
    <source>
        <dbReference type="EMBL" id="SMC19682.1"/>
    </source>
</evidence>
<dbReference type="OrthoDB" id="626916at2"/>
<protein>
    <recommendedName>
        <fullName evidence="3">Phage tail protein (Tail_P2_I)</fullName>
    </recommendedName>
</protein>
<sequence>MPNARDGYREYLAEKLWQWLPAIYRELDAPQGSLRALIETLAAQAAVLKRNQDRLWDDAYVELADDWAIPYLAELVGTRLVSALDPRARRVDVAKTLYYRRRKGTLAVLEQLIADMAGWDGKVIEEFRLLARTRHGLDGIPTRGPLTGTPEGGLADLRQARGALLTGDLFEEFHYTPDTRRPSGVHGQRGPVAVRGQRGIAKLSFHLYRLQSVGLTGVQPRRMKNLAGQWNGWSFDPSGRDIPLFAAGSAEQDWHRWHSADEWALPRALTCRLLGESWFEIGDVAVAWAQTTPLIGTQAQRMAAAADLRLLLGQRFAQRDDLRRVLTGLASGAVLTQAGVFAQLLVQTRSSNCGSATLLPDAASGQASHGVAAVRVSDSAGVIDREQTRSAKLDDYALPTVSDVRLLIEPERGRFVFDRAGHTLASTSVDYHIGMAAPIGAGAYARDVDLAAAPVVWQGGTVGAIPAQGQTLIQDSATYANPPDQLAVIATSVVAAEDERPYLTLSNHWRFQSAQDDAELLLDGLWVGATAPHSLYLQGNFERVTLRYCTLDPGGSDGLGQPLAAIPLVVKGYVEQLVIDHSIIAAIRLEGASSAIGTLTLSDSIVHASSGIAIDALPAHMTSRRSTIIGAALDALAVQVEQLDASDTLIAGVVTVADTQHGCFRFSARGPGSRVPHPYESHLIDDLPRVFASTRYGDPHYATLAPHVPASLVSGGENGSEIGAFAAQMVPVRLSSLAAKVEEYLPFGRLPDFIIEN</sequence>
<organism evidence="1 2">
    <name type="scientific">Andreprevotia lacus DSM 23236</name>
    <dbReference type="NCBI Taxonomy" id="1121001"/>
    <lineage>
        <taxon>Bacteria</taxon>
        <taxon>Pseudomonadati</taxon>
        <taxon>Pseudomonadota</taxon>
        <taxon>Betaproteobacteria</taxon>
        <taxon>Neisseriales</taxon>
        <taxon>Chitinibacteraceae</taxon>
        <taxon>Andreprevotia</taxon>
    </lineage>
</organism>
<gene>
    <name evidence="1" type="ORF">SAMN02745857_00767</name>
</gene>
<evidence type="ECO:0000313" key="2">
    <source>
        <dbReference type="Proteomes" id="UP000192761"/>
    </source>
</evidence>
<dbReference type="Proteomes" id="UP000192761">
    <property type="component" value="Unassembled WGS sequence"/>
</dbReference>
<keyword evidence="2" id="KW-1185">Reference proteome</keyword>
<dbReference type="STRING" id="1121001.SAMN02745857_00767"/>
<accession>A0A1W1X6W0</accession>
<evidence type="ECO:0008006" key="3">
    <source>
        <dbReference type="Google" id="ProtNLM"/>
    </source>
</evidence>
<dbReference type="EMBL" id="FWXD01000003">
    <property type="protein sequence ID" value="SMC19682.1"/>
    <property type="molecule type" value="Genomic_DNA"/>
</dbReference>
<dbReference type="AlphaFoldDB" id="A0A1W1X6W0"/>
<proteinExistence type="predicted"/>
<dbReference type="RefSeq" id="WP_084089218.1">
    <property type="nucleotide sequence ID" value="NZ_FWXD01000003.1"/>
</dbReference>
<name>A0A1W1X6W0_9NEIS</name>
<reference evidence="1 2" key="1">
    <citation type="submission" date="2017-04" db="EMBL/GenBank/DDBJ databases">
        <authorList>
            <person name="Afonso C.L."/>
            <person name="Miller P.J."/>
            <person name="Scott M.A."/>
            <person name="Spackman E."/>
            <person name="Goraichik I."/>
            <person name="Dimitrov K.M."/>
            <person name="Suarez D.L."/>
            <person name="Swayne D.E."/>
        </authorList>
    </citation>
    <scope>NUCLEOTIDE SEQUENCE [LARGE SCALE GENOMIC DNA]</scope>
    <source>
        <strain evidence="1 2">DSM 23236</strain>
    </source>
</reference>